<evidence type="ECO:0000256" key="1">
    <source>
        <dbReference type="ARBA" id="ARBA00022603"/>
    </source>
</evidence>
<comment type="caution">
    <text evidence="7">The sequence shown here is derived from an EMBL/GenBank/DDBJ whole genome shotgun (WGS) entry which is preliminary data.</text>
</comment>
<dbReference type="Proteomes" id="UP000230790">
    <property type="component" value="Unassembled WGS sequence"/>
</dbReference>
<dbReference type="CDD" id="cd02440">
    <property type="entry name" value="AdoMet_MTases"/>
    <property type="match status" value="1"/>
</dbReference>
<dbReference type="PROSITE" id="PS50926">
    <property type="entry name" value="TRAM"/>
    <property type="match status" value="1"/>
</dbReference>
<dbReference type="Pfam" id="PF01938">
    <property type="entry name" value="TRAM"/>
    <property type="match status" value="1"/>
</dbReference>
<accession>A0A2M8QFV5</accession>
<dbReference type="InterPro" id="IPR010280">
    <property type="entry name" value="U5_MeTrfase_fam"/>
</dbReference>
<dbReference type="Gene3D" id="2.40.50.140">
    <property type="entry name" value="Nucleic acid-binding proteins"/>
    <property type="match status" value="1"/>
</dbReference>
<name>A0A2M8QFV5_9CHLR</name>
<dbReference type="InterPro" id="IPR012340">
    <property type="entry name" value="NA-bd_OB-fold"/>
</dbReference>
<feature type="binding site" evidence="4">
    <location>
        <position position="266"/>
    </location>
    <ligand>
        <name>S-adenosyl-L-methionine</name>
        <dbReference type="ChEBI" id="CHEBI:59789"/>
    </ligand>
</feature>
<evidence type="ECO:0000256" key="3">
    <source>
        <dbReference type="ARBA" id="ARBA00022691"/>
    </source>
</evidence>
<protein>
    <submittedName>
        <fullName evidence="7">23S rRNA (Uracil(1939)-C(5))-methyltransferase RlmD</fullName>
    </submittedName>
</protein>
<dbReference type="PROSITE" id="PS01230">
    <property type="entry name" value="TRMA_1"/>
    <property type="match status" value="1"/>
</dbReference>
<keyword evidence="1 4" id="KW-0489">Methyltransferase</keyword>
<organism evidence="7 8">
    <name type="scientific">Candidatus Thermofonsia Clade 3 bacterium</name>
    <dbReference type="NCBI Taxonomy" id="2364212"/>
    <lineage>
        <taxon>Bacteria</taxon>
        <taxon>Bacillati</taxon>
        <taxon>Chloroflexota</taxon>
        <taxon>Candidatus Thermofontia</taxon>
        <taxon>Candidatus Thermofonsia Clade 3</taxon>
    </lineage>
</organism>
<evidence type="ECO:0000256" key="5">
    <source>
        <dbReference type="PROSITE-ProRule" id="PRU10015"/>
    </source>
</evidence>
<dbReference type="AlphaFoldDB" id="A0A2M8QFV5"/>
<dbReference type="Pfam" id="PF05958">
    <property type="entry name" value="tRNA_U5-meth_tr"/>
    <property type="match status" value="2"/>
</dbReference>
<dbReference type="InterPro" id="IPR030391">
    <property type="entry name" value="MeTrfase_TrmA_CS"/>
</dbReference>
<feature type="binding site" evidence="4">
    <location>
        <position position="216"/>
    </location>
    <ligand>
        <name>S-adenosyl-L-methionine</name>
        <dbReference type="ChEBI" id="CHEBI:59789"/>
    </ligand>
</feature>
<dbReference type="InterPro" id="IPR029063">
    <property type="entry name" value="SAM-dependent_MTases_sf"/>
</dbReference>
<evidence type="ECO:0000259" key="6">
    <source>
        <dbReference type="PROSITE" id="PS50926"/>
    </source>
</evidence>
<comment type="similarity">
    <text evidence="4">Belongs to the class I-like SAM-binding methyltransferase superfamily. RNA M5U methyltransferase family.</text>
</comment>
<dbReference type="InterPro" id="IPR002792">
    <property type="entry name" value="TRAM_dom"/>
</dbReference>
<dbReference type="EMBL" id="PGTN01000008">
    <property type="protein sequence ID" value="PJF48679.1"/>
    <property type="molecule type" value="Genomic_DNA"/>
</dbReference>
<feature type="binding site" evidence="4">
    <location>
        <position position="311"/>
    </location>
    <ligand>
        <name>S-adenosyl-L-methionine</name>
        <dbReference type="ChEBI" id="CHEBI:59789"/>
    </ligand>
</feature>
<dbReference type="GO" id="GO:0070041">
    <property type="term" value="F:rRNA (uridine-C5-)-methyltransferase activity"/>
    <property type="evidence" value="ECO:0007669"/>
    <property type="project" value="TreeGrafter"/>
</dbReference>
<dbReference type="GO" id="GO:0070475">
    <property type="term" value="P:rRNA base methylation"/>
    <property type="evidence" value="ECO:0007669"/>
    <property type="project" value="TreeGrafter"/>
</dbReference>
<keyword evidence="2 4" id="KW-0808">Transferase</keyword>
<dbReference type="PROSITE" id="PS51687">
    <property type="entry name" value="SAM_MT_RNA_M5U"/>
    <property type="match status" value="1"/>
</dbReference>
<evidence type="ECO:0000256" key="2">
    <source>
        <dbReference type="ARBA" id="ARBA00022679"/>
    </source>
</evidence>
<reference evidence="7 8" key="1">
    <citation type="submission" date="2017-11" db="EMBL/GenBank/DDBJ databases">
        <title>Evolution of Phototrophy in the Chloroflexi Phylum Driven by Horizontal Gene Transfer.</title>
        <authorList>
            <person name="Ward L.M."/>
            <person name="Hemp J."/>
            <person name="Shih P.M."/>
            <person name="Mcglynn S.E."/>
            <person name="Fischer W."/>
        </authorList>
    </citation>
    <scope>NUCLEOTIDE SEQUENCE [LARGE SCALE GENOMIC DNA]</scope>
    <source>
        <strain evidence="7">JP3_7</strain>
    </source>
</reference>
<feature type="active site" description="Nucleophile" evidence="4">
    <location>
        <position position="338"/>
    </location>
</feature>
<dbReference type="SUPFAM" id="SSF50249">
    <property type="entry name" value="Nucleic acid-binding proteins"/>
    <property type="match status" value="1"/>
</dbReference>
<dbReference type="PANTHER" id="PTHR11061">
    <property type="entry name" value="RNA M5U METHYLTRANSFERASE"/>
    <property type="match status" value="1"/>
</dbReference>
<dbReference type="PROSITE" id="PS01231">
    <property type="entry name" value="TRMA_2"/>
    <property type="match status" value="1"/>
</dbReference>
<evidence type="ECO:0000256" key="4">
    <source>
        <dbReference type="PROSITE-ProRule" id="PRU01024"/>
    </source>
</evidence>
<evidence type="ECO:0000313" key="8">
    <source>
        <dbReference type="Proteomes" id="UP000230790"/>
    </source>
</evidence>
<proteinExistence type="inferred from homology"/>
<dbReference type="SUPFAM" id="SSF53335">
    <property type="entry name" value="S-adenosyl-L-methionine-dependent methyltransferases"/>
    <property type="match status" value="1"/>
</dbReference>
<dbReference type="Gene3D" id="3.40.50.150">
    <property type="entry name" value="Vaccinia Virus protein VP39"/>
    <property type="match status" value="2"/>
</dbReference>
<dbReference type="PANTHER" id="PTHR11061:SF30">
    <property type="entry name" value="TRNA (URACIL(54)-C(5))-METHYLTRANSFERASE"/>
    <property type="match status" value="1"/>
</dbReference>
<feature type="binding site" evidence="4">
    <location>
        <position position="245"/>
    </location>
    <ligand>
        <name>S-adenosyl-L-methionine</name>
        <dbReference type="ChEBI" id="CHEBI:59789"/>
    </ligand>
</feature>
<feature type="active site" evidence="5">
    <location>
        <position position="338"/>
    </location>
</feature>
<feature type="domain" description="TRAM" evidence="6">
    <location>
        <begin position="1"/>
        <end position="55"/>
    </location>
</feature>
<dbReference type="InterPro" id="IPR030390">
    <property type="entry name" value="MeTrfase_TrmA_AS"/>
</dbReference>
<evidence type="ECO:0000313" key="7">
    <source>
        <dbReference type="EMBL" id="PJF48679.1"/>
    </source>
</evidence>
<sequence>MTHEVTLTALAPTGEAVGRLPDGRIAFVPFGLPGERVAIRITHERRRFVRAALHGVLCPSKARVMPMCPHFTRCGGCDWQHIAYPAQVDFKTGLVREQLHRLGGIADPPLRPCVPALHAFGYRNRIQLVASDDSAGWGYRMRHTHTVTPIQACPIAPPALNTLIATLPTANVAFADLRLFDDGPRVVGAHPHALNTDGTITLGRWRYFVPAEAFFQVNTAMAEVLVMEALRVLDPQPTWRVLDLYCGVGLFTRPLAERVAYVLGVERDAAAVRAAHRNVAGLAAEVWAADVGEALARPALRRVRWDAVVLDPPRAGMARLALDRLIALRVPRVVYVSCDPATLARDLRRLLDAGYALESVQPLDLFPQTRHVEVVARLSLSDARAQASGPAQK</sequence>
<gene>
    <name evidence="7" type="ORF">CUN48_02165</name>
</gene>
<keyword evidence="3 4" id="KW-0949">S-adenosyl-L-methionine</keyword>